<feature type="transmembrane region" description="Helical" evidence="2">
    <location>
        <begin position="65"/>
        <end position="86"/>
    </location>
</feature>
<sequence length="181" mass="20747">MSLDELKSTWQQNPTSRSEADIQQTVAKQTDSVFSRTKLKVWIETAVFLLALLVFMTGLDAENKPLWVNGFLCMAAGIGILNNLWLYRSLTVNNRSDDLKTSLQKTRQKLWQQILFAGVFSAVFFGSVFLFLAWRGSYSPEKIGLLLLLLIASIGIRTGMEIWRWRKHIRQLDQSLAELTY</sequence>
<evidence type="ECO:0000256" key="2">
    <source>
        <dbReference type="SAM" id="Phobius"/>
    </source>
</evidence>
<feature type="compositionally biased region" description="Polar residues" evidence="1">
    <location>
        <begin position="8"/>
        <end position="22"/>
    </location>
</feature>
<feature type="transmembrane region" description="Helical" evidence="2">
    <location>
        <begin position="41"/>
        <end position="59"/>
    </location>
</feature>
<evidence type="ECO:0000313" key="3">
    <source>
        <dbReference type="EMBL" id="WKN38461.1"/>
    </source>
</evidence>
<evidence type="ECO:0000256" key="1">
    <source>
        <dbReference type="SAM" id="MobiDB-lite"/>
    </source>
</evidence>
<keyword evidence="2" id="KW-0812">Transmembrane</keyword>
<feature type="transmembrane region" description="Helical" evidence="2">
    <location>
        <begin position="114"/>
        <end position="137"/>
    </location>
</feature>
<name>A0AA49GTK3_9BACT</name>
<dbReference type="EMBL" id="CP120682">
    <property type="protein sequence ID" value="WKN38461.1"/>
    <property type="molecule type" value="Genomic_DNA"/>
</dbReference>
<keyword evidence="2" id="KW-1133">Transmembrane helix</keyword>
<accession>A0AA49GTK3</accession>
<proteinExistence type="predicted"/>
<keyword evidence="2" id="KW-0472">Membrane</keyword>
<reference evidence="3" key="1">
    <citation type="journal article" date="2023" name="Comput. Struct. Biotechnol. J.">
        <title>Discovery of a novel marine Bacteroidetes with a rich repertoire of carbohydrate-active enzymes.</title>
        <authorList>
            <person name="Chen B."/>
            <person name="Liu G."/>
            <person name="Chen Q."/>
            <person name="Wang H."/>
            <person name="Liu L."/>
            <person name="Tang K."/>
        </authorList>
    </citation>
    <scope>NUCLEOTIDE SEQUENCE</scope>
    <source>
        <strain evidence="3">TK19036</strain>
    </source>
</reference>
<feature type="transmembrane region" description="Helical" evidence="2">
    <location>
        <begin position="143"/>
        <end position="160"/>
    </location>
</feature>
<dbReference type="AlphaFoldDB" id="A0AA49GTK3"/>
<gene>
    <name evidence="3" type="ORF">K4G66_07065</name>
</gene>
<feature type="region of interest" description="Disordered" evidence="1">
    <location>
        <begin position="1"/>
        <end position="22"/>
    </location>
</feature>
<organism evidence="3">
    <name type="scientific">Roseihalotalea indica</name>
    <dbReference type="NCBI Taxonomy" id="2867963"/>
    <lineage>
        <taxon>Bacteria</taxon>
        <taxon>Pseudomonadati</taxon>
        <taxon>Bacteroidota</taxon>
        <taxon>Cytophagia</taxon>
        <taxon>Cytophagales</taxon>
        <taxon>Catalimonadaceae</taxon>
        <taxon>Roseihalotalea</taxon>
    </lineage>
</organism>
<reference evidence="3" key="2">
    <citation type="journal article" date="2024" name="Antonie Van Leeuwenhoek">
        <title>Roseihalotalea indica gen. nov., sp. nov., a halophilic Bacteroidetes from mesopelagic Southwest Indian Ocean with higher carbohydrate metabolic potential.</title>
        <authorList>
            <person name="Chen B."/>
            <person name="Zhang M."/>
            <person name="Lin D."/>
            <person name="Ye J."/>
            <person name="Tang K."/>
        </authorList>
    </citation>
    <scope>NUCLEOTIDE SEQUENCE</scope>
    <source>
        <strain evidence="3">TK19036</strain>
    </source>
</reference>
<protein>
    <submittedName>
        <fullName evidence="3">Uncharacterized protein</fullName>
    </submittedName>
</protein>